<dbReference type="SUPFAM" id="SSF52172">
    <property type="entry name" value="CheY-like"/>
    <property type="match status" value="1"/>
</dbReference>
<dbReference type="GO" id="GO:0000160">
    <property type="term" value="P:phosphorelay signal transduction system"/>
    <property type="evidence" value="ECO:0007669"/>
    <property type="project" value="InterPro"/>
</dbReference>
<dbReference type="Gene3D" id="3.40.50.2300">
    <property type="match status" value="1"/>
</dbReference>
<keyword evidence="1" id="KW-0597">Phosphoprotein</keyword>
<dbReference type="InterPro" id="IPR011006">
    <property type="entry name" value="CheY-like_superfamily"/>
</dbReference>
<comment type="caution">
    <text evidence="3">The sequence shown here is derived from an EMBL/GenBank/DDBJ whole genome shotgun (WGS) entry which is preliminary data.</text>
</comment>
<name>A0A549TFP6_9HYPH</name>
<accession>A0A549TFP6</accession>
<dbReference type="InterPro" id="IPR001789">
    <property type="entry name" value="Sig_transdc_resp-reg_receiver"/>
</dbReference>
<gene>
    <name evidence="3" type="ORF">FNA46_04210</name>
</gene>
<dbReference type="EMBL" id="VJMG01000010">
    <property type="protein sequence ID" value="TRL41341.1"/>
    <property type="molecule type" value="Genomic_DNA"/>
</dbReference>
<evidence type="ECO:0000259" key="2">
    <source>
        <dbReference type="PROSITE" id="PS50110"/>
    </source>
</evidence>
<reference evidence="3 4" key="1">
    <citation type="submission" date="2019-07" db="EMBL/GenBank/DDBJ databases">
        <title>Ln-dependent methylotrophs.</title>
        <authorList>
            <person name="Tani A."/>
        </authorList>
    </citation>
    <scope>NUCLEOTIDE SEQUENCE [LARGE SCALE GENOMIC DNA]</scope>
    <source>
        <strain evidence="3 4">SM12</strain>
    </source>
</reference>
<evidence type="ECO:0000313" key="4">
    <source>
        <dbReference type="Proteomes" id="UP000316801"/>
    </source>
</evidence>
<evidence type="ECO:0000256" key="1">
    <source>
        <dbReference type="PROSITE-ProRule" id="PRU00169"/>
    </source>
</evidence>
<dbReference type="PROSITE" id="PS50110">
    <property type="entry name" value="RESPONSE_REGULATORY"/>
    <property type="match status" value="1"/>
</dbReference>
<feature type="domain" description="Response regulatory" evidence="2">
    <location>
        <begin position="9"/>
        <end position="120"/>
    </location>
</feature>
<dbReference type="AlphaFoldDB" id="A0A549TFP6"/>
<organism evidence="3 4">
    <name type="scientific">Rhizobium straminoryzae</name>
    <dbReference type="NCBI Taxonomy" id="1387186"/>
    <lineage>
        <taxon>Bacteria</taxon>
        <taxon>Pseudomonadati</taxon>
        <taxon>Pseudomonadota</taxon>
        <taxon>Alphaproteobacteria</taxon>
        <taxon>Hyphomicrobiales</taxon>
        <taxon>Rhizobiaceae</taxon>
        <taxon>Rhizobium/Agrobacterium group</taxon>
        <taxon>Rhizobium</taxon>
    </lineage>
</organism>
<keyword evidence="4" id="KW-1185">Reference proteome</keyword>
<evidence type="ECO:0000313" key="3">
    <source>
        <dbReference type="EMBL" id="TRL41341.1"/>
    </source>
</evidence>
<dbReference type="Proteomes" id="UP000316801">
    <property type="component" value="Unassembled WGS sequence"/>
</dbReference>
<dbReference type="SMART" id="SM00448">
    <property type="entry name" value="REC"/>
    <property type="match status" value="1"/>
</dbReference>
<protein>
    <submittedName>
        <fullName evidence="3">Response regulator</fullName>
    </submittedName>
</protein>
<sequence>MPFHAPRPRILVLEDDMLLAMDMEDHLVSRGYEVCGPYGRVGQALEAIPQLSLAGAIADLNLAGELSFPVIDCLRQHGVPVIVCSGYAELPQVKARLDGLPLIAKPWSPERLDDLIAQTFHHQPMRVRRR</sequence>
<proteinExistence type="predicted"/>
<feature type="modified residue" description="4-aspartylphosphate" evidence="1">
    <location>
        <position position="59"/>
    </location>
</feature>